<dbReference type="RefSeq" id="WP_344902808.1">
    <property type="nucleotide sequence ID" value="NZ_BAAAYO010000001.1"/>
</dbReference>
<dbReference type="Pfam" id="PF13785">
    <property type="entry name" value="DUF4178"/>
    <property type="match status" value="1"/>
</dbReference>
<keyword evidence="3" id="KW-1185">Reference proteome</keyword>
<protein>
    <submittedName>
        <fullName evidence="2">DUF4178 domain-containing protein</fullName>
    </submittedName>
</protein>
<dbReference type="InterPro" id="IPR025235">
    <property type="entry name" value="DUF4178"/>
</dbReference>
<comment type="caution">
    <text evidence="2">The sequence shown here is derived from an EMBL/GenBank/DDBJ whole genome shotgun (WGS) entry which is preliminary data.</text>
</comment>
<evidence type="ECO:0000259" key="1">
    <source>
        <dbReference type="Pfam" id="PF13785"/>
    </source>
</evidence>
<evidence type="ECO:0000313" key="3">
    <source>
        <dbReference type="Proteomes" id="UP001589619"/>
    </source>
</evidence>
<organism evidence="2 3">
    <name type="scientific">Paenibacillus hodogayensis</name>
    <dbReference type="NCBI Taxonomy" id="279208"/>
    <lineage>
        <taxon>Bacteria</taxon>
        <taxon>Bacillati</taxon>
        <taxon>Bacillota</taxon>
        <taxon>Bacilli</taxon>
        <taxon>Bacillales</taxon>
        <taxon>Paenibacillaceae</taxon>
        <taxon>Paenibacillus</taxon>
    </lineage>
</organism>
<name>A0ABV5VXR1_9BACL</name>
<reference evidence="2 3" key="1">
    <citation type="submission" date="2024-09" db="EMBL/GenBank/DDBJ databases">
        <authorList>
            <person name="Sun Q."/>
            <person name="Mori K."/>
        </authorList>
    </citation>
    <scope>NUCLEOTIDE SEQUENCE [LARGE SCALE GENOMIC DNA]</scope>
    <source>
        <strain evidence="2 3">JCM 12520</strain>
    </source>
</reference>
<accession>A0ABV5VXR1</accession>
<proteinExistence type="predicted"/>
<dbReference type="Proteomes" id="UP001589619">
    <property type="component" value="Unassembled WGS sequence"/>
</dbReference>
<evidence type="ECO:0000313" key="2">
    <source>
        <dbReference type="EMBL" id="MFB9752945.1"/>
    </source>
</evidence>
<dbReference type="EMBL" id="JBHMAG010000012">
    <property type="protein sequence ID" value="MFB9752945.1"/>
    <property type="molecule type" value="Genomic_DNA"/>
</dbReference>
<gene>
    <name evidence="2" type="ORF">ACFFNY_15375</name>
</gene>
<feature type="domain" description="DUF4178" evidence="1">
    <location>
        <begin position="34"/>
        <end position="169"/>
    </location>
</feature>
<sequence>MSIFKRIGNILRSRKEPAAPSPQSTLPPLEAISVGDIVNVDLEEYVVSGKVIYADPGYAPHRFAYYLQSGREVHCLVVEKGRTYDCFMCRFLEGGLDDPNDVPTQLQVDGDVTYELEHHRTDRTQAQGNTDFRSGDQVTVWRYFANETDHFYLQWQDGKFVAMEGSRIPSGEVKVIKSKA</sequence>